<feature type="transmembrane region" description="Helical" evidence="1">
    <location>
        <begin position="68"/>
        <end position="85"/>
    </location>
</feature>
<name>A0A4R1F614_9GAMM</name>
<evidence type="ECO:0000313" key="2">
    <source>
        <dbReference type="EMBL" id="TCJ88940.1"/>
    </source>
</evidence>
<dbReference type="RefSeq" id="WP_131904606.1">
    <property type="nucleotide sequence ID" value="NZ_BAAAFU010000008.1"/>
</dbReference>
<keyword evidence="1" id="KW-0812">Transmembrane</keyword>
<comment type="caution">
    <text evidence="2">The sequence shown here is derived from an EMBL/GenBank/DDBJ whole genome shotgun (WGS) entry which is preliminary data.</text>
</comment>
<feature type="transmembrane region" description="Helical" evidence="1">
    <location>
        <begin position="126"/>
        <end position="146"/>
    </location>
</feature>
<feature type="transmembrane region" description="Helical" evidence="1">
    <location>
        <begin position="97"/>
        <end position="120"/>
    </location>
</feature>
<protein>
    <submittedName>
        <fullName evidence="2">Uncharacterized protein</fullName>
    </submittedName>
</protein>
<organism evidence="2 3">
    <name type="scientific">Cocleimonas flava</name>
    <dbReference type="NCBI Taxonomy" id="634765"/>
    <lineage>
        <taxon>Bacteria</taxon>
        <taxon>Pseudomonadati</taxon>
        <taxon>Pseudomonadota</taxon>
        <taxon>Gammaproteobacteria</taxon>
        <taxon>Thiotrichales</taxon>
        <taxon>Thiotrichaceae</taxon>
        <taxon>Cocleimonas</taxon>
    </lineage>
</organism>
<keyword evidence="3" id="KW-1185">Reference proteome</keyword>
<sequence length="211" mass="24056">MLKKSHIQYALQIDLKGQPLTPLDIETSQKQLRSTYRSHLSFVIAIFALGLGVSYRALTLNYDTEFELFNLSLYVGMWFGLFAGVMIDGNTQRKLQLIVVGIILCSSASLFASMLMTLFIGHITVWISSINILASALSSMWLMTYYDEILKGIESVKTVDEKGLCYIKKASSHFEELNQFSEQIREQGRMPLVAEYWAYREWIKVKVKSNG</sequence>
<dbReference type="Proteomes" id="UP000294887">
    <property type="component" value="Unassembled WGS sequence"/>
</dbReference>
<dbReference type="AlphaFoldDB" id="A0A4R1F614"/>
<evidence type="ECO:0000256" key="1">
    <source>
        <dbReference type="SAM" id="Phobius"/>
    </source>
</evidence>
<proteinExistence type="predicted"/>
<gene>
    <name evidence="2" type="ORF">EV695_0800</name>
</gene>
<dbReference type="EMBL" id="SMFQ01000002">
    <property type="protein sequence ID" value="TCJ88940.1"/>
    <property type="molecule type" value="Genomic_DNA"/>
</dbReference>
<reference evidence="2 3" key="1">
    <citation type="submission" date="2019-03" db="EMBL/GenBank/DDBJ databases">
        <title>Genomic Encyclopedia of Type Strains, Phase IV (KMG-IV): sequencing the most valuable type-strain genomes for metagenomic binning, comparative biology and taxonomic classification.</title>
        <authorList>
            <person name="Goeker M."/>
        </authorList>
    </citation>
    <scope>NUCLEOTIDE SEQUENCE [LARGE SCALE GENOMIC DNA]</scope>
    <source>
        <strain evidence="2 3">DSM 24830</strain>
    </source>
</reference>
<feature type="transmembrane region" description="Helical" evidence="1">
    <location>
        <begin position="40"/>
        <end position="62"/>
    </location>
</feature>
<keyword evidence="1" id="KW-1133">Transmembrane helix</keyword>
<accession>A0A4R1F614</accession>
<keyword evidence="1" id="KW-0472">Membrane</keyword>
<evidence type="ECO:0000313" key="3">
    <source>
        <dbReference type="Proteomes" id="UP000294887"/>
    </source>
</evidence>